<reference evidence="1 2" key="1">
    <citation type="submission" date="2016-10" db="EMBL/GenBank/DDBJ databases">
        <authorList>
            <person name="de Groot N.N."/>
        </authorList>
    </citation>
    <scope>NUCLEOTIDE SEQUENCE [LARGE SCALE GENOMIC DNA]</scope>
    <source>
        <strain evidence="1 2">DSM 2179</strain>
    </source>
</reference>
<organism evidence="1 2">
    <name type="scientific">Propionispira arboris</name>
    <dbReference type="NCBI Taxonomy" id="84035"/>
    <lineage>
        <taxon>Bacteria</taxon>
        <taxon>Bacillati</taxon>
        <taxon>Bacillota</taxon>
        <taxon>Negativicutes</taxon>
        <taxon>Selenomonadales</taxon>
        <taxon>Selenomonadaceae</taxon>
        <taxon>Propionispira</taxon>
    </lineage>
</organism>
<name>A0A1H6V266_9FIRM</name>
<sequence length="112" mass="13275">MFIVHEEVLQIEGTGETEKESFQDIFSRIKPELEKKYPGILLQIEPKKMDIKDAVISVHTERFLGMLFPRKRKLYKITAEITVKLSVFLTDTIKYRHEEEKLSVVQHILEMR</sequence>
<dbReference type="Proteomes" id="UP000199662">
    <property type="component" value="Unassembled WGS sequence"/>
</dbReference>
<proteinExistence type="predicted"/>
<evidence type="ECO:0008006" key="3">
    <source>
        <dbReference type="Google" id="ProtNLM"/>
    </source>
</evidence>
<protein>
    <recommendedName>
        <fullName evidence="3">DUF4312 family protein</fullName>
    </recommendedName>
</protein>
<dbReference type="AlphaFoldDB" id="A0A1H6V266"/>
<evidence type="ECO:0000313" key="1">
    <source>
        <dbReference type="EMBL" id="SEI98669.1"/>
    </source>
</evidence>
<dbReference type="InterPro" id="IPR020037">
    <property type="entry name" value="DUF4312"/>
</dbReference>
<dbReference type="Pfam" id="PF14189">
    <property type="entry name" value="DUF4312"/>
    <property type="match status" value="1"/>
</dbReference>
<accession>A0A1H6V266</accession>
<keyword evidence="2" id="KW-1185">Reference proteome</keyword>
<gene>
    <name evidence="1" type="ORF">SAMN05660742_102179</name>
</gene>
<dbReference type="STRING" id="84035.SAMN05660742_102179"/>
<evidence type="ECO:0000313" key="2">
    <source>
        <dbReference type="Proteomes" id="UP000199662"/>
    </source>
</evidence>
<dbReference type="RefSeq" id="WP_091828991.1">
    <property type="nucleotide sequence ID" value="NZ_FNZK01000002.1"/>
</dbReference>
<dbReference type="EMBL" id="FNZK01000002">
    <property type="protein sequence ID" value="SEI98669.1"/>
    <property type="molecule type" value="Genomic_DNA"/>
</dbReference>